<dbReference type="Proteomes" id="UP000198615">
    <property type="component" value="Unassembled WGS sequence"/>
</dbReference>
<evidence type="ECO:0000313" key="2">
    <source>
        <dbReference type="EMBL" id="SDF23335.1"/>
    </source>
</evidence>
<reference evidence="2 3" key="1">
    <citation type="submission" date="2016-10" db="EMBL/GenBank/DDBJ databases">
        <authorList>
            <person name="Varghese N."/>
            <person name="Submissions S."/>
        </authorList>
    </citation>
    <scope>NUCLEOTIDE SEQUENCE [LARGE SCALE GENOMIC DNA]</scope>
    <source>
        <strain evidence="2 3">DSM 18839</strain>
    </source>
</reference>
<dbReference type="PANTHER" id="PTHR33608:SF6">
    <property type="entry name" value="BLL2464 PROTEIN"/>
    <property type="match status" value="1"/>
</dbReference>
<proteinExistence type="predicted"/>
<dbReference type="PANTHER" id="PTHR33608">
    <property type="entry name" value="BLL2464 PROTEIN"/>
    <property type="match status" value="1"/>
</dbReference>
<keyword evidence="3" id="KW-1185">Reference proteome</keyword>
<gene>
    <name evidence="2" type="ORF">SAMN05660686_00667</name>
</gene>
<dbReference type="InterPro" id="IPR002881">
    <property type="entry name" value="DUF58"/>
</dbReference>
<dbReference type="Pfam" id="PF01882">
    <property type="entry name" value="DUF58"/>
    <property type="match status" value="1"/>
</dbReference>
<evidence type="ECO:0000259" key="1">
    <source>
        <dbReference type="Pfam" id="PF01882"/>
    </source>
</evidence>
<dbReference type="EMBL" id="FNBW01000002">
    <property type="protein sequence ID" value="SDF23335.1"/>
    <property type="molecule type" value="Genomic_DNA"/>
</dbReference>
<organism evidence="2 3">
    <name type="scientific">Thalassobaculum litoreum DSM 18839</name>
    <dbReference type="NCBI Taxonomy" id="1123362"/>
    <lineage>
        <taxon>Bacteria</taxon>
        <taxon>Pseudomonadati</taxon>
        <taxon>Pseudomonadota</taxon>
        <taxon>Alphaproteobacteria</taxon>
        <taxon>Rhodospirillales</taxon>
        <taxon>Thalassobaculaceae</taxon>
        <taxon>Thalassobaculum</taxon>
    </lineage>
</organism>
<dbReference type="OrthoDB" id="9794556at2"/>
<dbReference type="RefSeq" id="WP_038013945.1">
    <property type="nucleotide sequence ID" value="NZ_FNBW01000002.1"/>
</dbReference>
<sequence>MRQQAQDLAATLPPLLVAAQRVAHTVAPGAHGRRRAGLGDDFWQFRPYQSFDSVRSIDWRRSAMGQTTFVREREQATAQTVYLWRDASPSMRWRSDRNLPEKRERAALLTMALAVLLIEAGERVGLVGEQISPRTGRPALEPLAALLTMTSDAAGSLPVYEPLPRHGTAVLMGDLFDPLSEVDALVKRWSAEGIRGHILQVTDPAEESFPFHGRVRFEGLEHELPQLLGRAERVADDYASRFAAHRAGLEEIARRAGWSFAHHTTDRPAEAALLALYTVIAQRPD</sequence>
<accession>A0A8G2F1M5</accession>
<name>A0A8G2F1M5_9PROT</name>
<feature type="domain" description="DUF58" evidence="1">
    <location>
        <begin position="45"/>
        <end position="247"/>
    </location>
</feature>
<comment type="caution">
    <text evidence="2">The sequence shown here is derived from an EMBL/GenBank/DDBJ whole genome shotgun (WGS) entry which is preliminary data.</text>
</comment>
<protein>
    <recommendedName>
        <fullName evidence="1">DUF58 domain-containing protein</fullName>
    </recommendedName>
</protein>
<evidence type="ECO:0000313" key="3">
    <source>
        <dbReference type="Proteomes" id="UP000198615"/>
    </source>
</evidence>
<dbReference type="AlphaFoldDB" id="A0A8G2F1M5"/>